<keyword evidence="3" id="KW-1185">Reference proteome</keyword>
<reference evidence="2 3" key="1">
    <citation type="journal article" date="2024" name="Plant Biotechnol. J.">
        <title>Dendrobium thyrsiflorum genome and its molecular insights into genes involved in important horticultural traits.</title>
        <authorList>
            <person name="Chen B."/>
            <person name="Wang J.Y."/>
            <person name="Zheng P.J."/>
            <person name="Li K.L."/>
            <person name="Liang Y.M."/>
            <person name="Chen X.F."/>
            <person name="Zhang C."/>
            <person name="Zhao X."/>
            <person name="He X."/>
            <person name="Zhang G.Q."/>
            <person name="Liu Z.J."/>
            <person name="Xu Q."/>
        </authorList>
    </citation>
    <scope>NUCLEOTIDE SEQUENCE [LARGE SCALE GENOMIC DNA]</scope>
    <source>
        <strain evidence="2">GZMU011</strain>
    </source>
</reference>
<comment type="caution">
    <text evidence="2">The sequence shown here is derived from an EMBL/GenBank/DDBJ whole genome shotgun (WGS) entry which is preliminary data.</text>
</comment>
<feature type="compositionally biased region" description="Basic and acidic residues" evidence="1">
    <location>
        <begin position="206"/>
        <end position="217"/>
    </location>
</feature>
<dbReference type="EMBL" id="JANQDX010000013">
    <property type="protein sequence ID" value="KAL0913006.1"/>
    <property type="molecule type" value="Genomic_DNA"/>
</dbReference>
<sequence>MKVEGTVVDDLAGSRGAVEIAGVASSAPSWLFDFASTTFPFCRIGSYDILIGSNNGSSLAVKVGRKSGSLPEEEGSLPLLKGWKEERFSAGGRRFSAFAERLEGRAVGRKSGSLPEEEGSLPLLKGWKEERFSVGGRRFSAFAERILGTSKPHSKLNPHFPSSEFGGFTGSGRSSERKGESYLHSNELASVVPPIKMSEPPIQQEPECRRRNEVDRQQRRRGWRSARAGRGRGEVEQRWRSRRSACKGESYLHCERTPIR</sequence>
<organism evidence="2 3">
    <name type="scientific">Dendrobium thyrsiflorum</name>
    <name type="common">Pinecone-like raceme dendrobium</name>
    <name type="synonym">Orchid</name>
    <dbReference type="NCBI Taxonomy" id="117978"/>
    <lineage>
        <taxon>Eukaryota</taxon>
        <taxon>Viridiplantae</taxon>
        <taxon>Streptophyta</taxon>
        <taxon>Embryophyta</taxon>
        <taxon>Tracheophyta</taxon>
        <taxon>Spermatophyta</taxon>
        <taxon>Magnoliopsida</taxon>
        <taxon>Liliopsida</taxon>
        <taxon>Asparagales</taxon>
        <taxon>Orchidaceae</taxon>
        <taxon>Epidendroideae</taxon>
        <taxon>Malaxideae</taxon>
        <taxon>Dendrobiinae</taxon>
        <taxon>Dendrobium</taxon>
    </lineage>
</organism>
<name>A0ABD0UK84_DENTH</name>
<dbReference type="AlphaFoldDB" id="A0ABD0UK84"/>
<dbReference type="Proteomes" id="UP001552299">
    <property type="component" value="Unassembled WGS sequence"/>
</dbReference>
<feature type="region of interest" description="Disordered" evidence="1">
    <location>
        <begin position="153"/>
        <end position="240"/>
    </location>
</feature>
<protein>
    <submittedName>
        <fullName evidence="2">Uncharacterized protein</fullName>
    </submittedName>
</protein>
<evidence type="ECO:0000313" key="3">
    <source>
        <dbReference type="Proteomes" id="UP001552299"/>
    </source>
</evidence>
<evidence type="ECO:0000313" key="2">
    <source>
        <dbReference type="EMBL" id="KAL0913006.1"/>
    </source>
</evidence>
<accession>A0ABD0UK84</accession>
<evidence type="ECO:0000256" key="1">
    <source>
        <dbReference type="SAM" id="MobiDB-lite"/>
    </source>
</evidence>
<proteinExistence type="predicted"/>
<feature type="compositionally biased region" description="Basic residues" evidence="1">
    <location>
        <begin position="218"/>
        <end position="230"/>
    </location>
</feature>
<gene>
    <name evidence="2" type="ORF">M5K25_016435</name>
</gene>